<accession>A0ABY6FQM1</accession>
<dbReference type="EMBL" id="CP106856">
    <property type="protein sequence ID" value="UYB35494.1"/>
    <property type="molecule type" value="Genomic_DNA"/>
</dbReference>
<gene>
    <name evidence="1" type="ORF">N9A08_12790</name>
</gene>
<proteinExistence type="predicted"/>
<keyword evidence="2" id="KW-1185">Reference proteome</keyword>
<organism evidence="1 2">
    <name type="scientific">Arthrobacter koreensis</name>
    <dbReference type="NCBI Taxonomy" id="199136"/>
    <lineage>
        <taxon>Bacteria</taxon>
        <taxon>Bacillati</taxon>
        <taxon>Actinomycetota</taxon>
        <taxon>Actinomycetes</taxon>
        <taxon>Micrococcales</taxon>
        <taxon>Micrococcaceae</taxon>
        <taxon>Arthrobacter</taxon>
    </lineage>
</organism>
<dbReference type="RefSeq" id="WP_263127495.1">
    <property type="nucleotide sequence ID" value="NZ_CP106856.1"/>
</dbReference>
<evidence type="ECO:0000313" key="2">
    <source>
        <dbReference type="Proteomes" id="UP001063368"/>
    </source>
</evidence>
<evidence type="ECO:0000313" key="1">
    <source>
        <dbReference type="EMBL" id="UYB35494.1"/>
    </source>
</evidence>
<dbReference type="Proteomes" id="UP001063368">
    <property type="component" value="Chromosome"/>
</dbReference>
<protein>
    <submittedName>
        <fullName evidence="1">Uncharacterized protein</fullName>
    </submittedName>
</protein>
<name>A0ABY6FQM1_9MICC</name>
<sequence>MRLPIYAAALTRFEKPKDPITHIHTPILPEEPGIIHVVRATPREVAQHDPWFIEDPEPYRAGLCGARVKVILAMPLRSDDPEGCWECRRLLDAVPRGGVDYWERPTAKEIQRRRKYAARQKRSEK</sequence>
<reference evidence="1" key="1">
    <citation type="submission" date="2022-09" db="EMBL/GenBank/DDBJ databases">
        <authorList>
            <person name="Li D."/>
            <person name="Cheng J."/>
            <person name="Li Y."/>
        </authorList>
    </citation>
    <scope>NUCLEOTIDE SEQUENCE</scope>
    <source>
        <strain evidence="1">DL</strain>
    </source>
</reference>